<dbReference type="PANTHER" id="PTHR33048:SF47">
    <property type="entry name" value="INTEGRAL MEMBRANE PROTEIN-RELATED"/>
    <property type="match status" value="1"/>
</dbReference>
<keyword evidence="4 6" id="KW-0472">Membrane</keyword>
<feature type="transmembrane region" description="Helical" evidence="6">
    <location>
        <begin position="112"/>
        <end position="133"/>
    </location>
</feature>
<proteinExistence type="inferred from homology"/>
<comment type="caution">
    <text evidence="8">The sequence shown here is derived from an EMBL/GenBank/DDBJ whole genome shotgun (WGS) entry which is preliminary data.</text>
</comment>
<comment type="subcellular location">
    <subcellularLocation>
        <location evidence="1">Membrane</location>
        <topology evidence="1">Multi-pass membrane protein</topology>
    </subcellularLocation>
</comment>
<evidence type="ECO:0000256" key="3">
    <source>
        <dbReference type="ARBA" id="ARBA00022989"/>
    </source>
</evidence>
<accession>A0AAN6C7T5</accession>
<protein>
    <recommendedName>
        <fullName evidence="7">Rhodopsin domain-containing protein</fullName>
    </recommendedName>
</protein>
<dbReference type="AlphaFoldDB" id="A0AAN6C7T5"/>
<dbReference type="PANTHER" id="PTHR33048">
    <property type="entry name" value="PTH11-LIKE INTEGRAL MEMBRANE PROTEIN (AFU_ORTHOLOGUE AFUA_5G11245)"/>
    <property type="match status" value="1"/>
</dbReference>
<reference evidence="8 9" key="1">
    <citation type="submission" date="2020-02" db="EMBL/GenBank/DDBJ databases">
        <title>Identification and distribution of gene clusters putatively required for synthesis of sphingolipid metabolism inhibitors in phylogenetically diverse species of the filamentous fungus Fusarium.</title>
        <authorList>
            <person name="Kim H.-S."/>
            <person name="Busman M."/>
            <person name="Brown D.W."/>
            <person name="Divon H."/>
            <person name="Uhlig S."/>
            <person name="Proctor R.H."/>
        </authorList>
    </citation>
    <scope>NUCLEOTIDE SEQUENCE [LARGE SCALE GENOMIC DNA]</scope>
    <source>
        <strain evidence="8 9">NRRL 2903</strain>
    </source>
</reference>
<organism evidence="8 9">
    <name type="scientific">Fusarium austroamericanum</name>
    <dbReference type="NCBI Taxonomy" id="282268"/>
    <lineage>
        <taxon>Eukaryota</taxon>
        <taxon>Fungi</taxon>
        <taxon>Dikarya</taxon>
        <taxon>Ascomycota</taxon>
        <taxon>Pezizomycotina</taxon>
        <taxon>Sordariomycetes</taxon>
        <taxon>Hypocreomycetidae</taxon>
        <taxon>Hypocreales</taxon>
        <taxon>Nectriaceae</taxon>
        <taxon>Fusarium</taxon>
    </lineage>
</organism>
<feature type="transmembrane region" description="Helical" evidence="6">
    <location>
        <begin position="48"/>
        <end position="69"/>
    </location>
</feature>
<dbReference type="InterPro" id="IPR049326">
    <property type="entry name" value="Rhodopsin_dom_fungi"/>
</dbReference>
<feature type="transmembrane region" description="Helical" evidence="6">
    <location>
        <begin position="259"/>
        <end position="280"/>
    </location>
</feature>
<evidence type="ECO:0000256" key="1">
    <source>
        <dbReference type="ARBA" id="ARBA00004141"/>
    </source>
</evidence>
<keyword evidence="9" id="KW-1185">Reference proteome</keyword>
<name>A0AAN6C7T5_FUSAU</name>
<gene>
    <name evidence="8" type="ORF">FAUST_2246</name>
</gene>
<feature type="domain" description="Rhodopsin" evidence="7">
    <location>
        <begin position="32"/>
        <end position="280"/>
    </location>
</feature>
<evidence type="ECO:0000313" key="8">
    <source>
        <dbReference type="EMBL" id="KAF5244729.1"/>
    </source>
</evidence>
<evidence type="ECO:0000313" key="9">
    <source>
        <dbReference type="Proteomes" id="UP000537989"/>
    </source>
</evidence>
<dbReference type="EMBL" id="JAAMOD010000045">
    <property type="protein sequence ID" value="KAF5244729.1"/>
    <property type="molecule type" value="Genomic_DNA"/>
</dbReference>
<evidence type="ECO:0000259" key="7">
    <source>
        <dbReference type="Pfam" id="PF20684"/>
    </source>
</evidence>
<feature type="transmembrane region" description="Helical" evidence="6">
    <location>
        <begin position="223"/>
        <end position="247"/>
    </location>
</feature>
<evidence type="ECO:0000256" key="4">
    <source>
        <dbReference type="ARBA" id="ARBA00023136"/>
    </source>
</evidence>
<sequence length="431" mass="48916">MASPPDAALTISSTSVCAALIIARCVYRLVFRCHIHPTCHRRWRIDDFYMTIAILPLIGRALCILYSFYLNPDHTYHPATQAEAEAEGWGVNVQDLDSDRELSHKLLLPARIFYALFLWCLKLGLLAFYSRFIDVFRWGKLVTDALWWFIMATFVAVLITILAECRPISLMWTLDYDDSKVRCNRAVGNLILMAVCNIILNVALIILPFPMLRHLRLDLKEKLQLGFLFSVGAVLVAITILRLPLILNQSVSQRSRSMWASIEILCACIVANTPFFYALVKDLKRQHDDRPERSPSNATNPSDFYDLQSLPSSAGAPIPIPPTISPGTSKCSIKYCENTSSAHSLDLLYPRIQTRRVLPPPQLLSSRGETTPEKNSANLLRTPPCWTITYPLQRYHRRTDPYILLHTYDLPPRRVGHELVAGGRRVNMVTV</sequence>
<evidence type="ECO:0000256" key="5">
    <source>
        <dbReference type="ARBA" id="ARBA00038359"/>
    </source>
</evidence>
<dbReference type="Proteomes" id="UP000537989">
    <property type="component" value="Unassembled WGS sequence"/>
</dbReference>
<feature type="transmembrane region" description="Helical" evidence="6">
    <location>
        <begin position="6"/>
        <end position="27"/>
    </location>
</feature>
<comment type="similarity">
    <text evidence="5">Belongs to the SAT4 family.</text>
</comment>
<dbReference type="InterPro" id="IPR052337">
    <property type="entry name" value="SAT4-like"/>
</dbReference>
<feature type="transmembrane region" description="Helical" evidence="6">
    <location>
        <begin position="190"/>
        <end position="211"/>
    </location>
</feature>
<dbReference type="Pfam" id="PF20684">
    <property type="entry name" value="Fung_rhodopsin"/>
    <property type="match status" value="1"/>
</dbReference>
<evidence type="ECO:0000256" key="6">
    <source>
        <dbReference type="SAM" id="Phobius"/>
    </source>
</evidence>
<keyword evidence="3 6" id="KW-1133">Transmembrane helix</keyword>
<feature type="transmembrane region" description="Helical" evidence="6">
    <location>
        <begin position="145"/>
        <end position="163"/>
    </location>
</feature>
<dbReference type="GO" id="GO:0016020">
    <property type="term" value="C:membrane"/>
    <property type="evidence" value="ECO:0007669"/>
    <property type="project" value="UniProtKB-SubCell"/>
</dbReference>
<evidence type="ECO:0000256" key="2">
    <source>
        <dbReference type="ARBA" id="ARBA00022692"/>
    </source>
</evidence>
<keyword evidence="2 6" id="KW-0812">Transmembrane</keyword>